<accession>A0A8H4SQH7</accession>
<evidence type="ECO:0000313" key="7">
    <source>
        <dbReference type="EMBL" id="KAF4943867.1"/>
    </source>
</evidence>
<evidence type="ECO:0008006" key="9">
    <source>
        <dbReference type="Google" id="ProtNLM"/>
    </source>
</evidence>
<dbReference type="PANTHER" id="PTHR30618">
    <property type="entry name" value="NCS1 FAMILY PURINE/PYRIMIDINE TRANSPORTER"/>
    <property type="match status" value="1"/>
</dbReference>
<evidence type="ECO:0000256" key="5">
    <source>
        <dbReference type="ARBA" id="ARBA00023136"/>
    </source>
</evidence>
<evidence type="ECO:0000256" key="6">
    <source>
        <dbReference type="SAM" id="Phobius"/>
    </source>
</evidence>
<feature type="transmembrane region" description="Helical" evidence="6">
    <location>
        <begin position="491"/>
        <end position="511"/>
    </location>
</feature>
<gene>
    <name evidence="7" type="ORF">FGADI_13103</name>
</gene>
<comment type="subcellular location">
    <subcellularLocation>
        <location evidence="1">Membrane</location>
        <topology evidence="1">Multi-pass membrane protein</topology>
    </subcellularLocation>
</comment>
<dbReference type="InterPro" id="IPR001248">
    <property type="entry name" value="Pur-cyt_permease"/>
</dbReference>
<comment type="similarity">
    <text evidence="2">Belongs to the purine-cytosine permease (2.A.39) family.</text>
</comment>
<proteinExistence type="inferred from homology"/>
<protein>
    <recommendedName>
        <fullName evidence="9">Uracil permease</fullName>
    </recommendedName>
</protein>
<feature type="transmembrane region" description="Helical" evidence="6">
    <location>
        <begin position="127"/>
        <end position="149"/>
    </location>
</feature>
<feature type="transmembrane region" description="Helical" evidence="6">
    <location>
        <begin position="255"/>
        <end position="272"/>
    </location>
</feature>
<feature type="transmembrane region" description="Helical" evidence="6">
    <location>
        <begin position="403"/>
        <end position="428"/>
    </location>
</feature>
<keyword evidence="5 6" id="KW-0472">Membrane</keyword>
<dbReference type="EMBL" id="JABFAI010000484">
    <property type="protein sequence ID" value="KAF4943867.1"/>
    <property type="molecule type" value="Genomic_DNA"/>
</dbReference>
<comment type="caution">
    <text evidence="7">The sequence shown here is derived from an EMBL/GenBank/DDBJ whole genome shotgun (WGS) entry which is preliminary data.</text>
</comment>
<feature type="transmembrane region" description="Helical" evidence="6">
    <location>
        <begin position="187"/>
        <end position="204"/>
    </location>
</feature>
<dbReference type="OrthoDB" id="2018619at2759"/>
<feature type="transmembrane region" description="Helical" evidence="6">
    <location>
        <begin position="337"/>
        <end position="360"/>
    </location>
</feature>
<dbReference type="PANTHER" id="PTHR30618:SF0">
    <property type="entry name" value="PURINE-URACIL PERMEASE NCS1"/>
    <property type="match status" value="1"/>
</dbReference>
<dbReference type="InterPro" id="IPR045225">
    <property type="entry name" value="Uracil/uridine/allantoin_perm"/>
</dbReference>
<evidence type="ECO:0000256" key="1">
    <source>
        <dbReference type="ARBA" id="ARBA00004141"/>
    </source>
</evidence>
<dbReference type="Gene3D" id="1.10.4160.10">
    <property type="entry name" value="Hydantoin permease"/>
    <property type="match status" value="1"/>
</dbReference>
<dbReference type="GO" id="GO:0005886">
    <property type="term" value="C:plasma membrane"/>
    <property type="evidence" value="ECO:0007669"/>
    <property type="project" value="TreeGrafter"/>
</dbReference>
<feature type="transmembrane region" description="Helical" evidence="6">
    <location>
        <begin position="380"/>
        <end position="397"/>
    </location>
</feature>
<dbReference type="Proteomes" id="UP000604273">
    <property type="component" value="Unassembled WGS sequence"/>
</dbReference>
<feature type="transmembrane region" description="Helical" evidence="6">
    <location>
        <begin position="90"/>
        <end position="107"/>
    </location>
</feature>
<evidence type="ECO:0000256" key="3">
    <source>
        <dbReference type="ARBA" id="ARBA00022692"/>
    </source>
</evidence>
<evidence type="ECO:0000313" key="8">
    <source>
        <dbReference type="Proteomes" id="UP000604273"/>
    </source>
</evidence>
<name>A0A8H4SQH7_9HYPO</name>
<feature type="transmembrane region" description="Helical" evidence="6">
    <location>
        <begin position="216"/>
        <end position="235"/>
    </location>
</feature>
<dbReference type="AlphaFoldDB" id="A0A8H4SQH7"/>
<feature type="transmembrane region" description="Helical" evidence="6">
    <location>
        <begin position="449"/>
        <end position="471"/>
    </location>
</feature>
<feature type="transmembrane region" description="Helical" evidence="6">
    <location>
        <begin position="293"/>
        <end position="317"/>
    </location>
</feature>
<dbReference type="Pfam" id="PF02133">
    <property type="entry name" value="Transp_cyt_pur"/>
    <property type="match status" value="1"/>
</dbReference>
<dbReference type="GO" id="GO:0015205">
    <property type="term" value="F:nucleobase transmembrane transporter activity"/>
    <property type="evidence" value="ECO:0007669"/>
    <property type="project" value="TreeGrafter"/>
</dbReference>
<reference evidence="7" key="2">
    <citation type="submission" date="2020-05" db="EMBL/GenBank/DDBJ databases">
        <authorList>
            <person name="Kim H.-S."/>
            <person name="Proctor R.H."/>
            <person name="Brown D.W."/>
        </authorList>
    </citation>
    <scope>NUCLEOTIDE SEQUENCE</scope>
    <source>
        <strain evidence="7">NRRL 45417</strain>
    </source>
</reference>
<keyword evidence="8" id="KW-1185">Reference proteome</keyword>
<sequence length="544" mass="60224">MVTNIRDRFKMTGGELKEKLKPKAWTLEKEESSWAPAGTWSNRDLDIVPPEQRTWTSWTMFGYWFSDVISIQSWQTGSTILALGLTWREAILAVILGSFVMGVPMALNGFVGAKTHAPFPILARASFGYYFSYFPVLLRLLTALFWHAITNYLGVGPTIQVIRAIWPSFETFPNSIPLSVGVTSQQLIAYFVFWAAQFPLLLIHPQKLKHLFTVKVFACTATIVGMVIWICKQAGGGGDIWDQKPTITGSSKAWLTMWALNSCTASWSTVGVNIPDFTRYLKKPRSAFSQAAYFPAVCSWVALLGIVVASASLPVFSTYVWDPIVIINSWNGPGGRAAAFFAGASWMLAQICVNISATVISGSNDLVSLMPKYFNIRRGAVSITLISSWAFVPWKILASASSLLAFMNSLGIFLAPMMGIQIADFYIVKRMKLDLPALYQPHGRYRYNYGLNWRAALALVCAIGPTLPGLAYNVNSTLDVGGAMDIANFNWYYGIIVAFTVYSVASLVAPAKETLVESHMIDGTDMHETYIVEKKDPEKGFEDQ</sequence>
<reference evidence="7" key="1">
    <citation type="journal article" date="2020" name="BMC Genomics">
        <title>Correction to: Identification and distribution of gene clusters required for synthesis of sphingolipid metabolism inhibitors in diverse species of the filamentous fungus Fusarium.</title>
        <authorList>
            <person name="Kim H.S."/>
            <person name="Lohmar J.M."/>
            <person name="Busman M."/>
            <person name="Brown D.W."/>
            <person name="Naumann T.A."/>
            <person name="Divon H.H."/>
            <person name="Lysoe E."/>
            <person name="Uhlig S."/>
            <person name="Proctor R.H."/>
        </authorList>
    </citation>
    <scope>NUCLEOTIDE SEQUENCE</scope>
    <source>
        <strain evidence="7">NRRL 45417</strain>
    </source>
</reference>
<keyword evidence="3 6" id="KW-0812">Transmembrane</keyword>
<dbReference type="CDD" id="cd11482">
    <property type="entry name" value="SLC-NCS1sbd_NRT1-like"/>
    <property type="match status" value="1"/>
</dbReference>
<keyword evidence="4 6" id="KW-1133">Transmembrane helix</keyword>
<evidence type="ECO:0000256" key="4">
    <source>
        <dbReference type="ARBA" id="ARBA00022989"/>
    </source>
</evidence>
<organism evidence="7 8">
    <name type="scientific">Fusarium gaditjirri</name>
    <dbReference type="NCBI Taxonomy" id="282569"/>
    <lineage>
        <taxon>Eukaryota</taxon>
        <taxon>Fungi</taxon>
        <taxon>Dikarya</taxon>
        <taxon>Ascomycota</taxon>
        <taxon>Pezizomycotina</taxon>
        <taxon>Sordariomycetes</taxon>
        <taxon>Hypocreomycetidae</taxon>
        <taxon>Hypocreales</taxon>
        <taxon>Nectriaceae</taxon>
        <taxon>Fusarium</taxon>
        <taxon>Fusarium nisikadoi species complex</taxon>
    </lineage>
</organism>
<evidence type="ECO:0000256" key="2">
    <source>
        <dbReference type="ARBA" id="ARBA00008974"/>
    </source>
</evidence>